<dbReference type="InterPro" id="IPR010982">
    <property type="entry name" value="Lambda_DNA-bd_dom_sf"/>
</dbReference>
<dbReference type="SUPFAM" id="SSF47413">
    <property type="entry name" value="lambda repressor-like DNA-binding domains"/>
    <property type="match status" value="1"/>
</dbReference>
<accession>A0ABT4W382</accession>
<keyword evidence="3" id="KW-1185">Reference proteome</keyword>
<dbReference type="PROSITE" id="PS50943">
    <property type="entry name" value="HTH_CROC1"/>
    <property type="match status" value="1"/>
</dbReference>
<protein>
    <submittedName>
        <fullName evidence="2">Helix-turn-helix transcriptional regulator</fullName>
    </submittedName>
</protein>
<dbReference type="InterPro" id="IPR001387">
    <property type="entry name" value="Cro/C1-type_HTH"/>
</dbReference>
<dbReference type="Pfam" id="PF13443">
    <property type="entry name" value="HTH_26"/>
    <property type="match status" value="1"/>
</dbReference>
<name>A0ABT4W382_9RHOB</name>
<dbReference type="EMBL" id="JAQIIO010000006">
    <property type="protein sequence ID" value="MDA5094973.1"/>
    <property type="molecule type" value="Genomic_DNA"/>
</dbReference>
<feature type="domain" description="HTH cro/C1-type" evidence="1">
    <location>
        <begin position="38"/>
        <end position="75"/>
    </location>
</feature>
<organism evidence="2 3">
    <name type="scientific">Aliiroseovarius salicola</name>
    <dbReference type="NCBI Taxonomy" id="3009082"/>
    <lineage>
        <taxon>Bacteria</taxon>
        <taxon>Pseudomonadati</taxon>
        <taxon>Pseudomonadota</taxon>
        <taxon>Alphaproteobacteria</taxon>
        <taxon>Rhodobacterales</taxon>
        <taxon>Paracoccaceae</taxon>
        <taxon>Aliiroseovarius</taxon>
    </lineage>
</organism>
<evidence type="ECO:0000259" key="1">
    <source>
        <dbReference type="PROSITE" id="PS50943"/>
    </source>
</evidence>
<evidence type="ECO:0000313" key="3">
    <source>
        <dbReference type="Proteomes" id="UP001528040"/>
    </source>
</evidence>
<reference evidence="2 3" key="1">
    <citation type="submission" date="2023-01" db="EMBL/GenBank/DDBJ databases">
        <authorList>
            <person name="Yoon J.-W."/>
        </authorList>
    </citation>
    <scope>NUCLEOTIDE SEQUENCE [LARGE SCALE GENOMIC DNA]</scope>
    <source>
        <strain evidence="2 3">KMU-50</strain>
    </source>
</reference>
<sequence length="270" mass="30884">MSHKKAQISPREIYEVFSLNLTKLVESSSSSVTRICQEIGVNRTQFNRYLSGQANPRPDVLHKICRHFKVDARILLEPLKGPMGNEDQSSERWMSDSPFRNFIFGRQDRLNLSVPIPLGIHRYWQRSSLHSDWVNSYTIRIFDMGGATVFRAVPDRRNDKVLGQYTSKKKGEIRGFFMSQVDGVVMVGFKNDSQRISMSYLTAITPDSPVMPGIVMLTRPELAQATRIERCALEFLNQKPGLRANLRDRCGRLLSELPEFIAHGLRGKVR</sequence>
<evidence type="ECO:0000313" key="2">
    <source>
        <dbReference type="EMBL" id="MDA5094973.1"/>
    </source>
</evidence>
<dbReference type="Proteomes" id="UP001528040">
    <property type="component" value="Unassembled WGS sequence"/>
</dbReference>
<proteinExistence type="predicted"/>
<dbReference type="CDD" id="cd00093">
    <property type="entry name" value="HTH_XRE"/>
    <property type="match status" value="1"/>
</dbReference>
<gene>
    <name evidence="2" type="ORF">O2N63_12855</name>
</gene>
<dbReference type="RefSeq" id="WP_271054677.1">
    <property type="nucleotide sequence ID" value="NZ_JAQIIO010000006.1"/>
</dbReference>
<dbReference type="Gene3D" id="1.10.260.40">
    <property type="entry name" value="lambda repressor-like DNA-binding domains"/>
    <property type="match status" value="1"/>
</dbReference>
<comment type="caution">
    <text evidence="2">The sequence shown here is derived from an EMBL/GenBank/DDBJ whole genome shotgun (WGS) entry which is preliminary data.</text>
</comment>